<dbReference type="Pfam" id="PF01435">
    <property type="entry name" value="Peptidase_M48"/>
    <property type="match status" value="1"/>
</dbReference>
<dbReference type="Gene3D" id="3.30.2010.10">
    <property type="entry name" value="Metalloproteases ('zincins'), catalytic domain"/>
    <property type="match status" value="1"/>
</dbReference>
<dbReference type="GO" id="GO:0004222">
    <property type="term" value="F:metalloendopeptidase activity"/>
    <property type="evidence" value="ECO:0007669"/>
    <property type="project" value="InterPro"/>
</dbReference>
<reference evidence="8" key="1">
    <citation type="submission" date="2019-03" db="EMBL/GenBank/DDBJ databases">
        <title>Afifella sp. nov., isolated from activated sludge.</title>
        <authorList>
            <person name="Li Q."/>
            <person name="Liu Y."/>
        </authorList>
    </citation>
    <scope>NUCLEOTIDE SEQUENCE</scope>
    <source>
        <strain evidence="8">L72</strain>
    </source>
</reference>
<dbReference type="InterPro" id="IPR011990">
    <property type="entry name" value="TPR-like_helical_dom_sf"/>
</dbReference>
<dbReference type="AlphaFoldDB" id="A0A964WV21"/>
<dbReference type="GO" id="GO:0016020">
    <property type="term" value="C:membrane"/>
    <property type="evidence" value="ECO:0007669"/>
    <property type="project" value="TreeGrafter"/>
</dbReference>
<organism evidence="8 9">
    <name type="scientific">Propylenella binzhouense</name>
    <dbReference type="NCBI Taxonomy" id="2555902"/>
    <lineage>
        <taxon>Bacteria</taxon>
        <taxon>Pseudomonadati</taxon>
        <taxon>Pseudomonadota</taxon>
        <taxon>Alphaproteobacteria</taxon>
        <taxon>Hyphomicrobiales</taxon>
        <taxon>Propylenellaceae</taxon>
        <taxon>Propylenella</taxon>
    </lineage>
</organism>
<dbReference type="RefSeq" id="WP_161142028.1">
    <property type="nucleotide sequence ID" value="NZ_SPKJ01000089.1"/>
</dbReference>
<evidence type="ECO:0000256" key="1">
    <source>
        <dbReference type="ARBA" id="ARBA00001947"/>
    </source>
</evidence>
<dbReference type="SUPFAM" id="SSF48452">
    <property type="entry name" value="TPR-like"/>
    <property type="match status" value="1"/>
</dbReference>
<dbReference type="Gene3D" id="1.25.40.10">
    <property type="entry name" value="Tetratricopeptide repeat domain"/>
    <property type="match status" value="1"/>
</dbReference>
<keyword evidence="6" id="KW-0482">Metalloprotease</keyword>
<gene>
    <name evidence="8" type="ORF">E4O86_18435</name>
</gene>
<evidence type="ECO:0000313" key="8">
    <source>
        <dbReference type="EMBL" id="MYZ49686.1"/>
    </source>
</evidence>
<keyword evidence="9" id="KW-1185">Reference proteome</keyword>
<dbReference type="EMBL" id="SPKJ01000089">
    <property type="protein sequence ID" value="MYZ49686.1"/>
    <property type="molecule type" value="Genomic_DNA"/>
</dbReference>
<feature type="domain" description="Peptidase M48" evidence="7">
    <location>
        <begin position="54"/>
        <end position="253"/>
    </location>
</feature>
<dbReference type="GO" id="GO:0046872">
    <property type="term" value="F:metal ion binding"/>
    <property type="evidence" value="ECO:0007669"/>
    <property type="project" value="UniProtKB-KW"/>
</dbReference>
<dbReference type="Proteomes" id="UP000773614">
    <property type="component" value="Unassembled WGS sequence"/>
</dbReference>
<evidence type="ECO:0000313" key="9">
    <source>
        <dbReference type="Proteomes" id="UP000773614"/>
    </source>
</evidence>
<name>A0A964WV21_9HYPH</name>
<keyword evidence="5" id="KW-0862">Zinc</keyword>
<dbReference type="OrthoDB" id="9814887at2"/>
<sequence length="475" mass="50000">MTRRAALLARLPSSLLPRPPQGVARRAAAAALAGTIALAPAAAPAQQRPLPVIRDAEIEQLLRDYAAPIFKAAGIGSRGAEIVILKDPDFNAFVASGSRIFINTGTLLQAKTPNEVIGVLAHETGHLAGGHLQNLRDEMAHAATIGMLGALLGAGAMVAGAGAGSTEGAQMGAAAAMIAPSIVERSVLSYRRAQEIAADRAALSYLDATGQSARGMIDTFRTFADQQLFAKQYADPYAQSHPMASDRIAQLETAAGKSRYWNASDPPALLARHAMMRAKLSGFIESPGMVARRYPRSDTSLAAEYARAILAYRTGSPAKAVKQIDALIARAPSDPYFHELKGQALLESGRAREAIAPLRQAASLAPKPGLIRIMLGHALLQTGDPALLDQAVGSLQAGLRDEPLASEGYRHLATALAKEGRIAEAELATARGLLIEGSVSSAQAYAKRAQAKLKRGTPAWLQADDILAYKNPKSR</sequence>
<dbReference type="InterPro" id="IPR051156">
    <property type="entry name" value="Mito/Outer_Membr_Metalloprot"/>
</dbReference>
<dbReference type="Pfam" id="PF13432">
    <property type="entry name" value="TPR_16"/>
    <property type="match status" value="2"/>
</dbReference>
<evidence type="ECO:0000256" key="4">
    <source>
        <dbReference type="ARBA" id="ARBA00022801"/>
    </source>
</evidence>
<comment type="caution">
    <text evidence="8">The sequence shown here is derived from an EMBL/GenBank/DDBJ whole genome shotgun (WGS) entry which is preliminary data.</text>
</comment>
<evidence type="ECO:0000256" key="5">
    <source>
        <dbReference type="ARBA" id="ARBA00022833"/>
    </source>
</evidence>
<evidence type="ECO:0000256" key="2">
    <source>
        <dbReference type="ARBA" id="ARBA00022670"/>
    </source>
</evidence>
<keyword evidence="3" id="KW-0479">Metal-binding</keyword>
<dbReference type="CDD" id="cd07324">
    <property type="entry name" value="M48C_Oma1-like"/>
    <property type="match status" value="1"/>
</dbReference>
<protein>
    <submittedName>
        <fullName evidence="8">M48 family peptidase</fullName>
    </submittedName>
</protein>
<proteinExistence type="predicted"/>
<evidence type="ECO:0000256" key="6">
    <source>
        <dbReference type="ARBA" id="ARBA00023049"/>
    </source>
</evidence>
<keyword evidence="2" id="KW-0645">Protease</keyword>
<comment type="cofactor">
    <cofactor evidence="1">
        <name>Zn(2+)</name>
        <dbReference type="ChEBI" id="CHEBI:29105"/>
    </cofactor>
</comment>
<dbReference type="GO" id="GO:0051603">
    <property type="term" value="P:proteolysis involved in protein catabolic process"/>
    <property type="evidence" value="ECO:0007669"/>
    <property type="project" value="TreeGrafter"/>
</dbReference>
<dbReference type="PANTHER" id="PTHR22726:SF1">
    <property type="entry name" value="METALLOENDOPEPTIDASE OMA1, MITOCHONDRIAL"/>
    <property type="match status" value="1"/>
</dbReference>
<dbReference type="PANTHER" id="PTHR22726">
    <property type="entry name" value="METALLOENDOPEPTIDASE OMA1"/>
    <property type="match status" value="1"/>
</dbReference>
<dbReference type="InterPro" id="IPR001915">
    <property type="entry name" value="Peptidase_M48"/>
</dbReference>
<keyword evidence="4" id="KW-0378">Hydrolase</keyword>
<evidence type="ECO:0000256" key="3">
    <source>
        <dbReference type="ARBA" id="ARBA00022723"/>
    </source>
</evidence>
<accession>A0A964WV21</accession>
<evidence type="ECO:0000259" key="7">
    <source>
        <dbReference type="Pfam" id="PF01435"/>
    </source>
</evidence>